<name>A0A132C099_9RHOB</name>
<dbReference type="EMBL" id="LPUY01000038">
    <property type="protein sequence ID" value="KUP94011.1"/>
    <property type="molecule type" value="Genomic_DNA"/>
</dbReference>
<evidence type="ECO:0000313" key="1">
    <source>
        <dbReference type="EMBL" id="KUP94011.1"/>
    </source>
</evidence>
<dbReference type="RefSeq" id="WP_068241259.1">
    <property type="nucleotide sequence ID" value="NZ_LPUY01000038.1"/>
</dbReference>
<evidence type="ECO:0000313" key="2">
    <source>
        <dbReference type="Proteomes" id="UP000068382"/>
    </source>
</evidence>
<dbReference type="Proteomes" id="UP000068382">
    <property type="component" value="Unassembled WGS sequence"/>
</dbReference>
<keyword evidence="2" id="KW-1185">Reference proteome</keyword>
<gene>
    <name evidence="1" type="ORF">TRIHO_11920</name>
</gene>
<dbReference type="AlphaFoldDB" id="A0A132C099"/>
<accession>A0A132C099</accession>
<dbReference type="OrthoDB" id="7857877at2"/>
<proteinExistence type="predicted"/>
<organism evidence="1 2">
    <name type="scientific">Tritonibacter horizontis</name>
    <dbReference type="NCBI Taxonomy" id="1768241"/>
    <lineage>
        <taxon>Bacteria</taxon>
        <taxon>Pseudomonadati</taxon>
        <taxon>Pseudomonadota</taxon>
        <taxon>Alphaproteobacteria</taxon>
        <taxon>Rhodobacterales</taxon>
        <taxon>Paracoccaceae</taxon>
        <taxon>Tritonibacter</taxon>
    </lineage>
</organism>
<evidence type="ECO:0008006" key="3">
    <source>
        <dbReference type="Google" id="ProtNLM"/>
    </source>
</evidence>
<reference evidence="1 2" key="1">
    <citation type="submission" date="2015-12" db="EMBL/GenBank/DDBJ databases">
        <title>Genome sequence of the marine Rhodobacteraceae strain O3.65, Candidatus Tritonibacter horizontis.</title>
        <authorList>
            <person name="Poehlein A."/>
            <person name="Giebel H.A."/>
            <person name="Voget S."/>
            <person name="Brinkhoff T."/>
        </authorList>
    </citation>
    <scope>NUCLEOTIDE SEQUENCE [LARGE SCALE GENOMIC DNA]</scope>
    <source>
        <strain evidence="1 2">O3.65</strain>
    </source>
</reference>
<sequence>MTAPFAATADRLIGDLTALRARRPDCRLVAYCDLDARLVLRHAAHPTIRQEVLDRLSEEAHQAFGLSQRVKRALPPELLPPHDSHDAQETPEGIRLIDDRGVRLFLRVPTAPQDALILLCQTPDGAEALLPEAERLLLGMQLGAGAGTA</sequence>
<comment type="caution">
    <text evidence="1">The sequence shown here is derived from an EMBL/GenBank/DDBJ whole genome shotgun (WGS) entry which is preliminary data.</text>
</comment>
<protein>
    <recommendedName>
        <fullName evidence="3">Roadblock/LAMTOR2 domain-containing protein</fullName>
    </recommendedName>
</protein>